<feature type="transmembrane region" description="Helical" evidence="1">
    <location>
        <begin position="37"/>
        <end position="60"/>
    </location>
</feature>
<gene>
    <name evidence="2" type="ORF">ACE3NQ_08320</name>
</gene>
<feature type="transmembrane region" description="Helical" evidence="1">
    <location>
        <begin position="7"/>
        <end position="25"/>
    </location>
</feature>
<evidence type="ECO:0000313" key="2">
    <source>
        <dbReference type="EMBL" id="MFB5680911.1"/>
    </source>
</evidence>
<evidence type="ECO:0008006" key="4">
    <source>
        <dbReference type="Google" id="ProtNLM"/>
    </source>
</evidence>
<dbReference type="EMBL" id="JBHILM010000007">
    <property type="protein sequence ID" value="MFB5680911.1"/>
    <property type="molecule type" value="Genomic_DNA"/>
</dbReference>
<reference evidence="2 3" key="1">
    <citation type="submission" date="2024-09" db="EMBL/GenBank/DDBJ databases">
        <authorList>
            <person name="Ruan L."/>
        </authorList>
    </citation>
    <scope>NUCLEOTIDE SEQUENCE [LARGE SCALE GENOMIC DNA]</scope>
    <source>
        <strain evidence="2 3">D33</strain>
    </source>
</reference>
<dbReference type="Proteomes" id="UP001580407">
    <property type="component" value="Unassembled WGS sequence"/>
</dbReference>
<proteinExistence type="predicted"/>
<keyword evidence="1" id="KW-0812">Transmembrane</keyword>
<accession>A0ABV5B5E8</accession>
<keyword evidence="1" id="KW-1133">Transmembrane helix</keyword>
<name>A0ABV5B5E8_9BACL</name>
<evidence type="ECO:0000313" key="3">
    <source>
        <dbReference type="Proteomes" id="UP001580407"/>
    </source>
</evidence>
<dbReference type="RefSeq" id="WP_375524707.1">
    <property type="nucleotide sequence ID" value="NZ_JBHILM010000007.1"/>
</dbReference>
<sequence>MRSKVPLYLLSLIAYLGMPLGVIWMNRIFEERHIFVMGLPLLLFWMVMWIILGVGIMLLVDFLNPDNRAELHEEKEAAE</sequence>
<protein>
    <recommendedName>
        <fullName evidence="4">DUF3311 domain-containing protein</fullName>
    </recommendedName>
</protein>
<comment type="caution">
    <text evidence="2">The sequence shown here is derived from an EMBL/GenBank/DDBJ whole genome shotgun (WGS) entry which is preliminary data.</text>
</comment>
<organism evidence="2 3">
    <name type="scientific">Paenibacillus terreus</name>
    <dbReference type="NCBI Taxonomy" id="1387834"/>
    <lineage>
        <taxon>Bacteria</taxon>
        <taxon>Bacillati</taxon>
        <taxon>Bacillota</taxon>
        <taxon>Bacilli</taxon>
        <taxon>Bacillales</taxon>
        <taxon>Paenibacillaceae</taxon>
        <taxon>Paenibacillus</taxon>
    </lineage>
</organism>
<evidence type="ECO:0000256" key="1">
    <source>
        <dbReference type="SAM" id="Phobius"/>
    </source>
</evidence>
<keyword evidence="3" id="KW-1185">Reference proteome</keyword>
<keyword evidence="1" id="KW-0472">Membrane</keyword>